<sequence length="417" mass="48643">MFLFQSLEVGYLLGFCFYVSQSAEEIQFIIHHWIRKLKIKLGWIYDFDKLVVNYVMFYLFLFYLIQQANTFFMFDTFRLSSKLVNKFIGHNDIVYSIDFLGFGDNQFICSGSYDQTIRVWNVETCKQIKSFNQHLGWAYCVKFSPYHYYNHRKNVICSSSSNNTINFWDFKNNKQLDIFSEHIGWVSGIKFSSFNCGKYLCSGSADKTICLWDVETSKLLHVFHGHKETVWCIDISPLQSNKNFNFGAIGGNGYTICSGSFDKTIRLWDIETTKQLTRFKGHDGYVRSVKYGSNGLINTVLSGSEDKSIRLWDIRYNKQIQAFNRHTDQVWAVQYSPFIINSFEVSNNSNVICSGSRDGKIRFWDIRSNKNELYVIKENNGILCLKFLQLKKNRNNNSEYGVNLCYGTKKGSIHIWG</sequence>
<evidence type="ECO:0000256" key="4">
    <source>
        <dbReference type="SAM" id="Phobius"/>
    </source>
</evidence>
<dbReference type="SUPFAM" id="SSF50978">
    <property type="entry name" value="WD40 repeat-like"/>
    <property type="match status" value="1"/>
</dbReference>
<keyword evidence="4" id="KW-0812">Transmembrane</keyword>
<evidence type="ECO:0000256" key="3">
    <source>
        <dbReference type="PROSITE-ProRule" id="PRU00221"/>
    </source>
</evidence>
<dbReference type="PROSITE" id="PS50294">
    <property type="entry name" value="WD_REPEATS_REGION"/>
    <property type="match status" value="3"/>
</dbReference>
<proteinExistence type="predicted"/>
<dbReference type="InterPro" id="IPR019775">
    <property type="entry name" value="WD40_repeat_CS"/>
</dbReference>
<dbReference type="CDD" id="cd00200">
    <property type="entry name" value="WD40"/>
    <property type="match status" value="1"/>
</dbReference>
<organism evidence="5 6">
    <name type="scientific">Reticulomyxa filosa</name>
    <dbReference type="NCBI Taxonomy" id="46433"/>
    <lineage>
        <taxon>Eukaryota</taxon>
        <taxon>Sar</taxon>
        <taxon>Rhizaria</taxon>
        <taxon>Retaria</taxon>
        <taxon>Foraminifera</taxon>
        <taxon>Monothalamids</taxon>
        <taxon>Reticulomyxidae</taxon>
        <taxon>Reticulomyxa</taxon>
    </lineage>
</organism>
<dbReference type="GO" id="GO:1990234">
    <property type="term" value="C:transferase complex"/>
    <property type="evidence" value="ECO:0007669"/>
    <property type="project" value="UniProtKB-ARBA"/>
</dbReference>
<dbReference type="PANTHER" id="PTHR22847">
    <property type="entry name" value="WD40 REPEAT PROTEIN"/>
    <property type="match status" value="1"/>
</dbReference>
<evidence type="ECO:0000313" key="5">
    <source>
        <dbReference type="EMBL" id="ETO32443.1"/>
    </source>
</evidence>
<dbReference type="EMBL" id="ASPP01004200">
    <property type="protein sequence ID" value="ETO32443.1"/>
    <property type="molecule type" value="Genomic_DNA"/>
</dbReference>
<evidence type="ECO:0000256" key="1">
    <source>
        <dbReference type="ARBA" id="ARBA00022574"/>
    </source>
</evidence>
<feature type="transmembrane region" description="Helical" evidence="4">
    <location>
        <begin position="51"/>
        <end position="74"/>
    </location>
</feature>
<dbReference type="Proteomes" id="UP000023152">
    <property type="component" value="Unassembled WGS sequence"/>
</dbReference>
<name>X6P2T4_RETFI</name>
<keyword evidence="1 3" id="KW-0853">WD repeat</keyword>
<gene>
    <name evidence="5" type="ORF">RFI_04674</name>
</gene>
<dbReference type="PROSITE" id="PS00678">
    <property type="entry name" value="WD_REPEATS_1"/>
    <property type="match status" value="5"/>
</dbReference>
<dbReference type="InterPro" id="IPR001680">
    <property type="entry name" value="WD40_rpt"/>
</dbReference>
<evidence type="ECO:0000256" key="2">
    <source>
        <dbReference type="ARBA" id="ARBA00022737"/>
    </source>
</evidence>
<feature type="repeat" description="WD" evidence="3">
    <location>
        <begin position="87"/>
        <end position="130"/>
    </location>
</feature>
<keyword evidence="4" id="KW-1133">Transmembrane helix</keyword>
<reference evidence="5 6" key="1">
    <citation type="journal article" date="2013" name="Curr. Biol.">
        <title>The Genome of the Foraminiferan Reticulomyxa filosa.</title>
        <authorList>
            <person name="Glockner G."/>
            <person name="Hulsmann N."/>
            <person name="Schleicher M."/>
            <person name="Noegel A.A."/>
            <person name="Eichinger L."/>
            <person name="Gallinger C."/>
            <person name="Pawlowski J."/>
            <person name="Sierra R."/>
            <person name="Euteneuer U."/>
            <person name="Pillet L."/>
            <person name="Moustafa A."/>
            <person name="Platzer M."/>
            <person name="Groth M."/>
            <person name="Szafranski K."/>
            <person name="Schliwa M."/>
        </authorList>
    </citation>
    <scope>NUCLEOTIDE SEQUENCE [LARGE SCALE GENOMIC DNA]</scope>
</reference>
<dbReference type="Pfam" id="PF00400">
    <property type="entry name" value="WD40"/>
    <property type="match status" value="6"/>
</dbReference>
<accession>X6P2T4</accession>
<dbReference type="Gene3D" id="2.130.10.10">
    <property type="entry name" value="YVTN repeat-like/Quinoprotein amine dehydrogenase"/>
    <property type="match status" value="2"/>
</dbReference>
<comment type="caution">
    <text evidence="5">The sequence shown here is derived from an EMBL/GenBank/DDBJ whole genome shotgun (WGS) entry which is preliminary data.</text>
</comment>
<evidence type="ECO:0000313" key="6">
    <source>
        <dbReference type="Proteomes" id="UP000023152"/>
    </source>
</evidence>
<keyword evidence="4" id="KW-0472">Membrane</keyword>
<dbReference type="PANTHER" id="PTHR22847:SF637">
    <property type="entry name" value="WD REPEAT DOMAIN 5B"/>
    <property type="match status" value="1"/>
</dbReference>
<dbReference type="SMART" id="SM00320">
    <property type="entry name" value="WD40"/>
    <property type="match status" value="7"/>
</dbReference>
<feature type="repeat" description="WD" evidence="3">
    <location>
        <begin position="340"/>
        <end position="374"/>
    </location>
</feature>
<dbReference type="PRINTS" id="PR00320">
    <property type="entry name" value="GPROTEINBRPT"/>
</dbReference>
<protein>
    <submittedName>
        <fullName evidence="5">WD-40 repeat protein</fullName>
    </submittedName>
</protein>
<keyword evidence="2" id="KW-0677">Repeat</keyword>
<feature type="repeat" description="WD" evidence="3">
    <location>
        <begin position="252"/>
        <end position="278"/>
    </location>
</feature>
<dbReference type="InterPro" id="IPR020472">
    <property type="entry name" value="WD40_PAC1"/>
</dbReference>
<feature type="repeat" description="WD" evidence="3">
    <location>
        <begin position="179"/>
        <end position="222"/>
    </location>
</feature>
<dbReference type="AlphaFoldDB" id="X6P2T4"/>
<dbReference type="InterPro" id="IPR036322">
    <property type="entry name" value="WD40_repeat_dom_sf"/>
</dbReference>
<keyword evidence="6" id="KW-1185">Reference proteome</keyword>
<dbReference type="PROSITE" id="PS50082">
    <property type="entry name" value="WD_REPEATS_2"/>
    <property type="match status" value="5"/>
</dbReference>
<dbReference type="InterPro" id="IPR015943">
    <property type="entry name" value="WD40/YVTN_repeat-like_dom_sf"/>
</dbReference>
<feature type="repeat" description="WD" evidence="3">
    <location>
        <begin position="279"/>
        <end position="322"/>
    </location>
</feature>